<evidence type="ECO:0000313" key="3">
    <source>
        <dbReference type="Proteomes" id="UP001500979"/>
    </source>
</evidence>
<gene>
    <name evidence="2" type="ORF">GCM10010470_26440</name>
</gene>
<comment type="caution">
    <text evidence="2">The sequence shown here is derived from an EMBL/GenBank/DDBJ whole genome shotgun (WGS) entry which is preliminary data.</text>
</comment>
<name>A0ABN3VC02_9PSEU</name>
<evidence type="ECO:0000313" key="2">
    <source>
        <dbReference type="EMBL" id="GAA2790466.1"/>
    </source>
</evidence>
<sequence>MTERSERIRRASGVLDVDGTLGWDAEQLVLPAAPALLSDAEGVVIRATGQAVRLAGESSPAPLIGRKLTDLVVGEGALARLKGRDREVPVRPRSRTCSGTCSAGTTPQRASRCCSATSTTSSG</sequence>
<reference evidence="2 3" key="1">
    <citation type="journal article" date="2019" name="Int. J. Syst. Evol. Microbiol.">
        <title>The Global Catalogue of Microorganisms (GCM) 10K type strain sequencing project: providing services to taxonomists for standard genome sequencing and annotation.</title>
        <authorList>
            <consortium name="The Broad Institute Genomics Platform"/>
            <consortium name="The Broad Institute Genome Sequencing Center for Infectious Disease"/>
            <person name="Wu L."/>
            <person name="Ma J."/>
        </authorList>
    </citation>
    <scope>NUCLEOTIDE SEQUENCE [LARGE SCALE GENOMIC DNA]</scope>
    <source>
        <strain evidence="2 3">JCM 9383</strain>
    </source>
</reference>
<proteinExistence type="predicted"/>
<dbReference type="Proteomes" id="UP001500979">
    <property type="component" value="Unassembled WGS sequence"/>
</dbReference>
<accession>A0ABN3VC02</accession>
<protein>
    <recommendedName>
        <fullName evidence="4">PAS domain-containing protein</fullName>
    </recommendedName>
</protein>
<dbReference type="EMBL" id="BAAAUX010000012">
    <property type="protein sequence ID" value="GAA2790466.1"/>
    <property type="molecule type" value="Genomic_DNA"/>
</dbReference>
<organism evidence="2 3">
    <name type="scientific">Saccharopolyspora taberi</name>
    <dbReference type="NCBI Taxonomy" id="60895"/>
    <lineage>
        <taxon>Bacteria</taxon>
        <taxon>Bacillati</taxon>
        <taxon>Actinomycetota</taxon>
        <taxon>Actinomycetes</taxon>
        <taxon>Pseudonocardiales</taxon>
        <taxon>Pseudonocardiaceae</taxon>
        <taxon>Saccharopolyspora</taxon>
    </lineage>
</organism>
<feature type="region of interest" description="Disordered" evidence="1">
    <location>
        <begin position="85"/>
        <end position="123"/>
    </location>
</feature>
<feature type="compositionally biased region" description="Low complexity" evidence="1">
    <location>
        <begin position="109"/>
        <end position="123"/>
    </location>
</feature>
<evidence type="ECO:0000256" key="1">
    <source>
        <dbReference type="SAM" id="MobiDB-lite"/>
    </source>
</evidence>
<dbReference type="RefSeq" id="WP_344679953.1">
    <property type="nucleotide sequence ID" value="NZ_BAAAUX010000012.1"/>
</dbReference>
<keyword evidence="3" id="KW-1185">Reference proteome</keyword>
<evidence type="ECO:0008006" key="4">
    <source>
        <dbReference type="Google" id="ProtNLM"/>
    </source>
</evidence>
<feature type="compositionally biased region" description="Polar residues" evidence="1">
    <location>
        <begin position="95"/>
        <end position="108"/>
    </location>
</feature>